<sequence length="108" mass="11674">MTPNLRRLAGLPLIRSDASRRFQIKPEAGTATARALPRTLSGATHASGSDEGAPVRSHYRGHRSSRPMGHRNHFFNSGKDCKQTVVYNSSPGPSKGSLSLSVTSPYTR</sequence>
<keyword evidence="3" id="KW-1185">Reference proteome</keyword>
<feature type="compositionally biased region" description="Basic residues" evidence="1">
    <location>
        <begin position="57"/>
        <end position="73"/>
    </location>
</feature>
<feature type="non-terminal residue" evidence="2">
    <location>
        <position position="1"/>
    </location>
</feature>
<dbReference type="EMBL" id="OW152829">
    <property type="protein sequence ID" value="CAH2047523.1"/>
    <property type="molecule type" value="Genomic_DNA"/>
</dbReference>
<accession>A0ABN8I568</accession>
<feature type="region of interest" description="Disordered" evidence="1">
    <location>
        <begin position="22"/>
        <end position="108"/>
    </location>
</feature>
<evidence type="ECO:0000313" key="3">
    <source>
        <dbReference type="Proteomes" id="UP000837857"/>
    </source>
</evidence>
<evidence type="ECO:0000256" key="1">
    <source>
        <dbReference type="SAM" id="MobiDB-lite"/>
    </source>
</evidence>
<dbReference type="Proteomes" id="UP000837857">
    <property type="component" value="Chromosome 17"/>
</dbReference>
<proteinExistence type="predicted"/>
<gene>
    <name evidence="2" type="ORF">IPOD504_LOCUS5815</name>
</gene>
<feature type="compositionally biased region" description="Low complexity" evidence="1">
    <location>
        <begin position="89"/>
        <end position="101"/>
    </location>
</feature>
<name>A0ABN8I568_9NEOP</name>
<protein>
    <submittedName>
        <fullName evidence="2">Uncharacterized protein</fullName>
    </submittedName>
</protein>
<organism evidence="2 3">
    <name type="scientific">Iphiclides podalirius</name>
    <name type="common">scarce swallowtail</name>
    <dbReference type="NCBI Taxonomy" id="110791"/>
    <lineage>
        <taxon>Eukaryota</taxon>
        <taxon>Metazoa</taxon>
        <taxon>Ecdysozoa</taxon>
        <taxon>Arthropoda</taxon>
        <taxon>Hexapoda</taxon>
        <taxon>Insecta</taxon>
        <taxon>Pterygota</taxon>
        <taxon>Neoptera</taxon>
        <taxon>Endopterygota</taxon>
        <taxon>Lepidoptera</taxon>
        <taxon>Glossata</taxon>
        <taxon>Ditrysia</taxon>
        <taxon>Papilionoidea</taxon>
        <taxon>Papilionidae</taxon>
        <taxon>Papilioninae</taxon>
        <taxon>Iphiclides</taxon>
    </lineage>
</organism>
<evidence type="ECO:0000313" key="2">
    <source>
        <dbReference type="EMBL" id="CAH2047523.1"/>
    </source>
</evidence>
<reference evidence="2" key="1">
    <citation type="submission" date="2022-03" db="EMBL/GenBank/DDBJ databases">
        <authorList>
            <person name="Martin H S."/>
        </authorList>
    </citation>
    <scope>NUCLEOTIDE SEQUENCE</scope>
</reference>